<evidence type="ECO:0000313" key="2">
    <source>
        <dbReference type="Proteomes" id="UP001530293"/>
    </source>
</evidence>
<gene>
    <name evidence="1" type="ORF">ACHAWU_004078</name>
</gene>
<dbReference type="InterPro" id="IPR029033">
    <property type="entry name" value="His_PPase_superfam"/>
</dbReference>
<evidence type="ECO:0000313" key="1">
    <source>
        <dbReference type="EMBL" id="KAL3764266.1"/>
    </source>
</evidence>
<protein>
    <recommendedName>
        <fullName evidence="3">Phosphoglycerate mutase-like protein</fullName>
    </recommendedName>
</protein>
<dbReference type="CDD" id="cd07067">
    <property type="entry name" value="HP_PGM_like"/>
    <property type="match status" value="1"/>
</dbReference>
<dbReference type="AlphaFoldDB" id="A0ABD3MJK9"/>
<proteinExistence type="predicted"/>
<dbReference type="Proteomes" id="UP001530293">
    <property type="component" value="Unassembled WGS sequence"/>
</dbReference>
<dbReference type="EMBL" id="JALLBG020000108">
    <property type="protein sequence ID" value="KAL3764266.1"/>
    <property type="molecule type" value="Genomic_DNA"/>
</dbReference>
<keyword evidence="2" id="KW-1185">Reference proteome</keyword>
<accession>A0ABD3MJK9</accession>
<comment type="caution">
    <text evidence="1">The sequence shown here is derived from an EMBL/GenBank/DDBJ whole genome shotgun (WGS) entry which is preliminary data.</text>
</comment>
<dbReference type="PANTHER" id="PTHR48100:SF33">
    <property type="entry name" value="PEPTIDASE S54 RHOMBOID DOMAIN-CONTAINING PROTEIN"/>
    <property type="match status" value="1"/>
</dbReference>
<dbReference type="PANTHER" id="PTHR48100">
    <property type="entry name" value="BROAD-SPECIFICITY PHOSPHATASE YOR283W-RELATED"/>
    <property type="match status" value="1"/>
</dbReference>
<dbReference type="InterPro" id="IPR013078">
    <property type="entry name" value="His_Pase_superF_clade-1"/>
</dbReference>
<reference evidence="1 2" key="1">
    <citation type="submission" date="2024-10" db="EMBL/GenBank/DDBJ databases">
        <title>Updated reference genomes for cyclostephanoid diatoms.</title>
        <authorList>
            <person name="Roberts W.R."/>
            <person name="Alverson A.J."/>
        </authorList>
    </citation>
    <scope>NUCLEOTIDE SEQUENCE [LARGE SCALE GENOMIC DNA]</scope>
    <source>
        <strain evidence="1 2">AJA232-27</strain>
    </source>
</reference>
<dbReference type="Gene3D" id="3.40.50.1240">
    <property type="entry name" value="Phosphoglycerate mutase-like"/>
    <property type="match status" value="1"/>
</dbReference>
<dbReference type="InterPro" id="IPR050275">
    <property type="entry name" value="PGM_Phosphatase"/>
</dbReference>
<name>A0ABD3MJK9_9STRA</name>
<organism evidence="1 2">
    <name type="scientific">Discostella pseudostelligera</name>
    <dbReference type="NCBI Taxonomy" id="259834"/>
    <lineage>
        <taxon>Eukaryota</taxon>
        <taxon>Sar</taxon>
        <taxon>Stramenopiles</taxon>
        <taxon>Ochrophyta</taxon>
        <taxon>Bacillariophyta</taxon>
        <taxon>Coscinodiscophyceae</taxon>
        <taxon>Thalassiosirophycidae</taxon>
        <taxon>Stephanodiscales</taxon>
        <taxon>Stephanodiscaceae</taxon>
        <taxon>Discostella</taxon>
    </lineage>
</organism>
<evidence type="ECO:0008006" key="3">
    <source>
        <dbReference type="Google" id="ProtNLM"/>
    </source>
</evidence>
<dbReference type="SUPFAM" id="SSF53254">
    <property type="entry name" value="Phosphoglycerate mutase-like"/>
    <property type="match status" value="1"/>
</dbReference>
<sequence length="385" mass="43327">MRQAMALLWPNIISLSTKSKSNNNNIIIIMMIRGALSRSQLPRQACLFGSQHTRSQGTAAIARHANEQIARKSHEPTTHNINSTIHVRSPTVDFSSVALKRDEGDYYFEAHSEALFAALNSYLDLQETPVAEPRVSAVAHDMDLVEAAYAARDHESYDKILILMRHGEAKHNVFEREYARKHGASMMNANDDEAYPVDPMLTGKGCGQMLSVSRRTATFFNKETGLQPNLVVVSPLRRAIQSAMISFPTYTAHTSLLNTPWICHPMCMEQANGNKSEFVSSSNELNELFPGVDYSLFENSLVNGSVSELNGRERVSLLESKMDLMARTDEFVRWIKERDERVIVVSSHATWLHSLCAFSLQYEPESKGLEMFKKGEMRSVGIKFH</sequence>